<dbReference type="InterPro" id="IPR039420">
    <property type="entry name" value="WalR-like"/>
</dbReference>
<dbReference type="InterPro" id="IPR016032">
    <property type="entry name" value="Sig_transdc_resp-reg_C-effctor"/>
</dbReference>
<dbReference type="PANTHER" id="PTHR48111">
    <property type="entry name" value="REGULATOR OF RPOS"/>
    <property type="match status" value="1"/>
</dbReference>
<name>A0A2Z4YVT0_RHILE</name>
<evidence type="ECO:0000256" key="1">
    <source>
        <dbReference type="ARBA" id="ARBA00004496"/>
    </source>
</evidence>
<comment type="subcellular location">
    <subcellularLocation>
        <location evidence="1">Cytoplasm</location>
    </subcellularLocation>
</comment>
<evidence type="ECO:0000256" key="7">
    <source>
        <dbReference type="ARBA" id="ARBA00023159"/>
    </source>
</evidence>
<evidence type="ECO:0000259" key="12">
    <source>
        <dbReference type="PROSITE" id="PS50110"/>
    </source>
</evidence>
<dbReference type="FunFam" id="1.10.10.10:FF:000099">
    <property type="entry name" value="Two-component system response regulator TorR"/>
    <property type="match status" value="1"/>
</dbReference>
<dbReference type="Gene3D" id="6.10.250.690">
    <property type="match status" value="1"/>
</dbReference>
<dbReference type="AlphaFoldDB" id="A0A2Z4YVT0"/>
<evidence type="ECO:0000256" key="10">
    <source>
        <dbReference type="PROSITE-ProRule" id="PRU00169"/>
    </source>
</evidence>
<proteinExistence type="predicted"/>
<protein>
    <recommendedName>
        <fullName evidence="9">Regulatory protein VirG</fullName>
    </recommendedName>
</protein>
<organism evidence="14 15">
    <name type="scientific">Rhizobium leguminosarum</name>
    <dbReference type="NCBI Taxonomy" id="384"/>
    <lineage>
        <taxon>Bacteria</taxon>
        <taxon>Pseudomonadati</taxon>
        <taxon>Pseudomonadota</taxon>
        <taxon>Alphaproteobacteria</taxon>
        <taxon>Hyphomicrobiales</taxon>
        <taxon>Rhizobiaceae</taxon>
        <taxon>Rhizobium/Agrobacterium group</taxon>
        <taxon>Rhizobium</taxon>
    </lineage>
</organism>
<accession>A0A2Z4YVT0</accession>
<dbReference type="Pfam" id="PF00072">
    <property type="entry name" value="Response_reg"/>
    <property type="match status" value="1"/>
</dbReference>
<keyword evidence="8" id="KW-0804">Transcription</keyword>
<evidence type="ECO:0000256" key="8">
    <source>
        <dbReference type="ARBA" id="ARBA00023163"/>
    </source>
</evidence>
<keyword evidence="6 11" id="KW-0238">DNA-binding</keyword>
<dbReference type="GO" id="GO:0005829">
    <property type="term" value="C:cytosol"/>
    <property type="evidence" value="ECO:0007669"/>
    <property type="project" value="TreeGrafter"/>
</dbReference>
<evidence type="ECO:0000313" key="15">
    <source>
        <dbReference type="Proteomes" id="UP000251166"/>
    </source>
</evidence>
<geneLocation type="plasmid" evidence="14 15">
    <name>unnamed3</name>
</geneLocation>
<dbReference type="Gene3D" id="3.40.50.2300">
    <property type="match status" value="1"/>
</dbReference>
<evidence type="ECO:0000256" key="2">
    <source>
        <dbReference type="ARBA" id="ARBA00022490"/>
    </source>
</evidence>
<dbReference type="SMART" id="SM00448">
    <property type="entry name" value="REC"/>
    <property type="match status" value="1"/>
</dbReference>
<evidence type="ECO:0000256" key="6">
    <source>
        <dbReference type="ARBA" id="ARBA00023125"/>
    </source>
</evidence>
<evidence type="ECO:0000256" key="5">
    <source>
        <dbReference type="ARBA" id="ARBA00023015"/>
    </source>
</evidence>
<dbReference type="InterPro" id="IPR001789">
    <property type="entry name" value="Sig_transdc_resp-reg_receiver"/>
</dbReference>
<evidence type="ECO:0000259" key="13">
    <source>
        <dbReference type="PROSITE" id="PS51755"/>
    </source>
</evidence>
<gene>
    <name evidence="14" type="ORF">DLJ82_6252</name>
</gene>
<dbReference type="InterPro" id="IPR001867">
    <property type="entry name" value="OmpR/PhoB-type_DNA-bd"/>
</dbReference>
<dbReference type="EMBL" id="CP030763">
    <property type="protein sequence ID" value="AXA44223.1"/>
    <property type="molecule type" value="Genomic_DNA"/>
</dbReference>
<dbReference type="CDD" id="cd00383">
    <property type="entry name" value="trans_reg_C"/>
    <property type="match status" value="1"/>
</dbReference>
<feature type="domain" description="OmpR/PhoB-type" evidence="13">
    <location>
        <begin position="138"/>
        <end position="238"/>
    </location>
</feature>
<keyword evidence="7" id="KW-0010">Activator</keyword>
<dbReference type="CDD" id="cd17574">
    <property type="entry name" value="REC_OmpR"/>
    <property type="match status" value="1"/>
</dbReference>
<evidence type="ECO:0000256" key="9">
    <source>
        <dbReference type="ARBA" id="ARBA00067337"/>
    </source>
</evidence>
<dbReference type="Pfam" id="PF00486">
    <property type="entry name" value="Trans_reg_C"/>
    <property type="match status" value="1"/>
</dbReference>
<evidence type="ECO:0000256" key="4">
    <source>
        <dbReference type="ARBA" id="ARBA00023012"/>
    </source>
</evidence>
<dbReference type="GO" id="GO:0000976">
    <property type="term" value="F:transcription cis-regulatory region binding"/>
    <property type="evidence" value="ECO:0007669"/>
    <property type="project" value="TreeGrafter"/>
</dbReference>
<evidence type="ECO:0000256" key="3">
    <source>
        <dbReference type="ARBA" id="ARBA00022553"/>
    </source>
</evidence>
<dbReference type="GO" id="GO:0006355">
    <property type="term" value="P:regulation of DNA-templated transcription"/>
    <property type="evidence" value="ECO:0007669"/>
    <property type="project" value="InterPro"/>
</dbReference>
<feature type="DNA-binding region" description="OmpR/PhoB-type" evidence="11">
    <location>
        <begin position="138"/>
        <end position="238"/>
    </location>
</feature>
<keyword evidence="5" id="KW-0805">Transcription regulation</keyword>
<dbReference type="GO" id="GO:0000156">
    <property type="term" value="F:phosphorelay response regulator activity"/>
    <property type="evidence" value="ECO:0007669"/>
    <property type="project" value="TreeGrafter"/>
</dbReference>
<keyword evidence="2" id="KW-0963">Cytoplasm</keyword>
<feature type="modified residue" description="4-aspartylphosphate" evidence="10">
    <location>
        <position position="59"/>
    </location>
</feature>
<dbReference type="Gene3D" id="1.10.10.10">
    <property type="entry name" value="Winged helix-like DNA-binding domain superfamily/Winged helix DNA-binding domain"/>
    <property type="match status" value="1"/>
</dbReference>
<keyword evidence="4" id="KW-0902">Two-component regulatory system</keyword>
<dbReference type="RefSeq" id="WP_112908115.1">
    <property type="nucleotide sequence ID" value="NZ_CP030763.1"/>
</dbReference>
<evidence type="ECO:0000256" key="11">
    <source>
        <dbReference type="PROSITE-ProRule" id="PRU01091"/>
    </source>
</evidence>
<dbReference type="GO" id="GO:0032993">
    <property type="term" value="C:protein-DNA complex"/>
    <property type="evidence" value="ECO:0007669"/>
    <property type="project" value="TreeGrafter"/>
</dbReference>
<feature type="domain" description="Response regulatory" evidence="12">
    <location>
        <begin position="10"/>
        <end position="124"/>
    </location>
</feature>
<dbReference type="InterPro" id="IPR011006">
    <property type="entry name" value="CheY-like_superfamily"/>
</dbReference>
<dbReference type="SUPFAM" id="SSF52172">
    <property type="entry name" value="CheY-like"/>
    <property type="match status" value="1"/>
</dbReference>
<keyword evidence="14" id="KW-0614">Plasmid</keyword>
<dbReference type="SMART" id="SM00862">
    <property type="entry name" value="Trans_reg_C"/>
    <property type="match status" value="1"/>
</dbReference>
<dbReference type="PROSITE" id="PS50110">
    <property type="entry name" value="RESPONSE_REGULATORY"/>
    <property type="match status" value="1"/>
</dbReference>
<dbReference type="PROSITE" id="PS51755">
    <property type="entry name" value="OMPR_PHOB"/>
    <property type="match status" value="1"/>
</dbReference>
<reference evidence="14 15" key="1">
    <citation type="submission" date="2018-07" db="EMBL/GenBank/DDBJ databases">
        <title>Rhizobium leguminosarum strain:ATCC 14479 Genome sequencing and assembly.</title>
        <authorList>
            <person name="Chakraborty R."/>
        </authorList>
    </citation>
    <scope>NUCLEOTIDE SEQUENCE [LARGE SCALE GENOMIC DNA]</scope>
    <source>
        <strain evidence="14 15">ATCC 14479</strain>
        <plasmid evidence="15">Plasmid unnamed3</plasmid>
    </source>
</reference>
<sequence>MTSGTVRRTRILVVDDDVRILRMLAQYLGEEGFDVDVAGSSSQMRARMAGAKFDVVLLDVVLPGDCDGLQLAREIRSGSDVPIIMLSGRDDVMDRVVGLEVGADDYIGKPFHLREVLARVRTVLRRRTVSNEPAPPEEGVLRFAGWRLDVERRAVTNPAGDEVAMSTGEFDMLHVFATHAGRVMTRDILMDLTHKRGRDGFDRTIDALIVRLRRKIETDPANPSLIKSVRGVGYLFTARPETASGRS</sequence>
<dbReference type="SUPFAM" id="SSF46894">
    <property type="entry name" value="C-terminal effector domain of the bipartite response regulators"/>
    <property type="match status" value="1"/>
</dbReference>
<evidence type="ECO:0000313" key="14">
    <source>
        <dbReference type="EMBL" id="AXA44223.1"/>
    </source>
</evidence>
<dbReference type="Proteomes" id="UP000251166">
    <property type="component" value="Plasmid unnamed3"/>
</dbReference>
<dbReference type="InterPro" id="IPR036388">
    <property type="entry name" value="WH-like_DNA-bd_sf"/>
</dbReference>
<dbReference type="PANTHER" id="PTHR48111:SF4">
    <property type="entry name" value="DNA-BINDING DUAL TRANSCRIPTIONAL REGULATOR OMPR"/>
    <property type="match status" value="1"/>
</dbReference>
<keyword evidence="3 10" id="KW-0597">Phosphoprotein</keyword>